<feature type="region of interest" description="Disordered" evidence="1">
    <location>
        <begin position="273"/>
        <end position="564"/>
    </location>
</feature>
<dbReference type="RefSeq" id="WP_099246743.1">
    <property type="nucleotide sequence ID" value="NZ_FXXP01000002.1"/>
</dbReference>
<sequence length="1003" mass="104429">MVPNFALSLSFEGIALLRRRGDQSGDQWAQIQEVSLDSGDLEAAVLTLRNRAEELDPDGAKVALIIPNEQIRYLDVPDLGGDDAAKEIAARTALDGATPYAVDDLVFDYVDHDGRLLIAAVAKETLQEAEAFASQNGFDPVSHAAIAEDGQFHGSVFFGASSAWTGPAPQRFPHAITVYPAEAGDLLPLQAETLPEDAPVETTEVEEPAPEQVAEQETVAEPAEAPAQTELDLAPPAEITAPADMAEPAVEADEPAASLPPVQDLVQETLKSTAPVQEPAETPIATEEPSQTKAEAPVAPAETQAAPGTAPADRPATEVASPEATQDPVAEPDPEPEAAPVSFSTIRASRDSSDLPEAPKGKALAAGDGPVSQVKSRFTPVAAKGEEPAKTTPDAVTDPALDVPRDEEPKAEPAVAKRAEPPVSAPKPPAAPKAVAPETDPSKDDAPETTVAAPALARLAALRARSDKPVETPAPVAVETPDQTAPDPKGKRGALAGIAARRKSTADAAPAAPEAVQPNDAGAQGKSALGRIAALRSTSPKPDQTTDTGKAASLTSAEESERMTVFGARNRDNIGGKPRFLGLFLTAGLLLFMAGVAAWASVFLDDGLAGLFRSEPDETNIVAVAPEITPELAVADPALLPSDDGAEEADDVQLASLDTGLDDTGDATAVTDAPRARAVPVAPHSLTPEEAAATYAATGIWQRAPVAPLEPPVDGVEDIYVASIDPAVQESDAIALPDPLNLAQEPILEPQRLPPPAGQVFDMDERGLVRATPEGALSPDGLRVFAGLPPVVPPQRQALATPAEPETAAPQINEALSKIRPRLRPDTLIETRERAQLGGISRAELAAIRPVMRPKTAQEQAVAEEPEAPATAQAVNRSLAPVGRPRNMNAIVRRAERNQDAAPVAPVQTAAIAPRTVTPAAPTSRGVAASATVRNAINLNKVNLIGVYGTPANRRALVRLPNGKYKKVKVGDRLDGGRVAAIGDSELRYTKSGRNVTLKMPRS</sequence>
<dbReference type="OrthoDB" id="7870459at2"/>
<feature type="compositionally biased region" description="Acidic residues" evidence="1">
    <location>
        <begin position="198"/>
        <end position="209"/>
    </location>
</feature>
<name>A0A238JE89_9RHOB</name>
<dbReference type="SUPFAM" id="SSF53067">
    <property type="entry name" value="Actin-like ATPase domain"/>
    <property type="match status" value="1"/>
</dbReference>
<organism evidence="2 3">
    <name type="scientific">Pelagimonas phthalicica</name>
    <dbReference type="NCBI Taxonomy" id="1037362"/>
    <lineage>
        <taxon>Bacteria</taxon>
        <taxon>Pseudomonadati</taxon>
        <taxon>Pseudomonadota</taxon>
        <taxon>Alphaproteobacteria</taxon>
        <taxon>Rhodobacterales</taxon>
        <taxon>Roseobacteraceae</taxon>
        <taxon>Pelagimonas</taxon>
    </lineage>
</organism>
<accession>A0A238JE89</accession>
<evidence type="ECO:0000313" key="2">
    <source>
        <dbReference type="EMBL" id="SMX29001.1"/>
    </source>
</evidence>
<dbReference type="Proteomes" id="UP000225972">
    <property type="component" value="Unassembled WGS sequence"/>
</dbReference>
<feature type="compositionally biased region" description="Basic and acidic residues" evidence="1">
    <location>
        <begin position="403"/>
        <end position="420"/>
    </location>
</feature>
<evidence type="ECO:0008006" key="4">
    <source>
        <dbReference type="Google" id="ProtNLM"/>
    </source>
</evidence>
<feature type="compositionally biased region" description="Low complexity" evidence="1">
    <location>
        <begin position="452"/>
        <end position="463"/>
    </location>
</feature>
<feature type="compositionally biased region" description="Basic and acidic residues" evidence="1">
    <location>
        <begin position="348"/>
        <end position="360"/>
    </location>
</feature>
<protein>
    <recommendedName>
        <fullName evidence="4">Type IV pilus biogenesis</fullName>
    </recommendedName>
</protein>
<feature type="compositionally biased region" description="Low complexity" evidence="1">
    <location>
        <begin position="278"/>
        <end position="289"/>
    </location>
</feature>
<feature type="region of interest" description="Disordered" evidence="1">
    <location>
        <begin position="198"/>
        <end position="231"/>
    </location>
</feature>
<evidence type="ECO:0000313" key="3">
    <source>
        <dbReference type="Proteomes" id="UP000225972"/>
    </source>
</evidence>
<gene>
    <name evidence="2" type="ORF">TRP8649_03129</name>
</gene>
<reference evidence="3" key="1">
    <citation type="submission" date="2017-05" db="EMBL/GenBank/DDBJ databases">
        <authorList>
            <person name="Rodrigo-Torres L."/>
            <person name="Arahal R. D."/>
            <person name="Lucena T."/>
        </authorList>
    </citation>
    <scope>NUCLEOTIDE SEQUENCE [LARGE SCALE GENOMIC DNA]</scope>
    <source>
        <strain evidence="3">CECT 8649</strain>
    </source>
</reference>
<keyword evidence="3" id="KW-1185">Reference proteome</keyword>
<dbReference type="AlphaFoldDB" id="A0A238JE89"/>
<evidence type="ECO:0000256" key="1">
    <source>
        <dbReference type="SAM" id="MobiDB-lite"/>
    </source>
</evidence>
<dbReference type="InterPro" id="IPR043129">
    <property type="entry name" value="ATPase_NBD"/>
</dbReference>
<feature type="compositionally biased region" description="Low complexity" evidence="1">
    <location>
        <begin position="506"/>
        <end position="515"/>
    </location>
</feature>
<proteinExistence type="predicted"/>
<dbReference type="EMBL" id="FXXP01000002">
    <property type="protein sequence ID" value="SMX29001.1"/>
    <property type="molecule type" value="Genomic_DNA"/>
</dbReference>
<feature type="compositionally biased region" description="Polar residues" evidence="1">
    <location>
        <begin position="536"/>
        <end position="557"/>
    </location>
</feature>